<proteinExistence type="predicted"/>
<evidence type="ECO:0000313" key="3">
    <source>
        <dbReference type="Proteomes" id="UP000001075"/>
    </source>
</evidence>
<dbReference type="InParanoid" id="G3HYP8"/>
<reference evidence="3" key="1">
    <citation type="journal article" date="2011" name="Nat. Biotechnol.">
        <title>The genomic sequence of the Chinese hamster ovary (CHO)-K1 cell line.</title>
        <authorList>
            <person name="Xu X."/>
            <person name="Nagarajan H."/>
            <person name="Lewis N.E."/>
            <person name="Pan S."/>
            <person name="Cai Z."/>
            <person name="Liu X."/>
            <person name="Chen W."/>
            <person name="Xie M."/>
            <person name="Wang W."/>
            <person name="Hammond S."/>
            <person name="Andersen M.R."/>
            <person name="Neff N."/>
            <person name="Passarelli B."/>
            <person name="Koh W."/>
            <person name="Fan H.C."/>
            <person name="Wang J."/>
            <person name="Gui Y."/>
            <person name="Lee K.H."/>
            <person name="Betenbaugh M.J."/>
            <person name="Quake S.R."/>
            <person name="Famili I."/>
            <person name="Palsson B.O."/>
            <person name="Wang J."/>
        </authorList>
    </citation>
    <scope>NUCLEOTIDE SEQUENCE [LARGE SCALE GENOMIC DNA]</scope>
    <source>
        <strain evidence="3">CHO K1 cell line</strain>
    </source>
</reference>
<dbReference type="AlphaFoldDB" id="G3HYP8"/>
<organism evidence="2 3">
    <name type="scientific">Cricetulus griseus</name>
    <name type="common">Chinese hamster</name>
    <name type="synonym">Cricetulus barabensis griseus</name>
    <dbReference type="NCBI Taxonomy" id="10029"/>
    <lineage>
        <taxon>Eukaryota</taxon>
        <taxon>Metazoa</taxon>
        <taxon>Chordata</taxon>
        <taxon>Craniata</taxon>
        <taxon>Vertebrata</taxon>
        <taxon>Euteleostomi</taxon>
        <taxon>Mammalia</taxon>
        <taxon>Eutheria</taxon>
        <taxon>Euarchontoglires</taxon>
        <taxon>Glires</taxon>
        <taxon>Rodentia</taxon>
        <taxon>Myomorpha</taxon>
        <taxon>Muroidea</taxon>
        <taxon>Cricetidae</taxon>
        <taxon>Cricetinae</taxon>
        <taxon>Cricetulus</taxon>
    </lineage>
</organism>
<dbReference type="EMBL" id="JH000938">
    <property type="protein sequence ID" value="EGW01945.1"/>
    <property type="molecule type" value="Genomic_DNA"/>
</dbReference>
<accession>G3HYP8</accession>
<protein>
    <submittedName>
        <fullName evidence="2">Uncharacterized protein</fullName>
    </submittedName>
</protein>
<dbReference type="Proteomes" id="UP000001075">
    <property type="component" value="Unassembled WGS sequence"/>
</dbReference>
<evidence type="ECO:0000313" key="2">
    <source>
        <dbReference type="EMBL" id="EGW01945.1"/>
    </source>
</evidence>
<name>G3HYP8_CRIGR</name>
<feature type="region of interest" description="Disordered" evidence="1">
    <location>
        <begin position="19"/>
        <end position="54"/>
    </location>
</feature>
<sequence length="54" mass="5776">MRLGGWICVRASPAFEEDLGWGPRTHLNPPDSSQLSAPVAEDLSPSSGPPERCT</sequence>
<gene>
    <name evidence="2" type="ORF">I79_016189</name>
</gene>
<evidence type="ECO:0000256" key="1">
    <source>
        <dbReference type="SAM" id="MobiDB-lite"/>
    </source>
</evidence>